<sequence length="61" mass="6720">MIEAQTGFARPSAAVARRLRNRLGPQVRAGRGLLARVPRDDLRLFGLTFAAGFLFFSVFLA</sequence>
<accession>A0A239DUJ5</accession>
<keyword evidence="3" id="KW-1185">Reference proteome</keyword>
<name>A0A239DUJ5_9SPHN</name>
<keyword evidence="1" id="KW-1133">Transmembrane helix</keyword>
<dbReference type="RefSeq" id="WP_089218785.1">
    <property type="nucleotide sequence ID" value="NZ_FZOS01000005.1"/>
</dbReference>
<evidence type="ECO:0000313" key="2">
    <source>
        <dbReference type="EMBL" id="SNS36150.1"/>
    </source>
</evidence>
<dbReference type="Proteomes" id="UP000198281">
    <property type="component" value="Unassembled WGS sequence"/>
</dbReference>
<reference evidence="3" key="1">
    <citation type="submission" date="2017-06" db="EMBL/GenBank/DDBJ databases">
        <authorList>
            <person name="Varghese N."/>
            <person name="Submissions S."/>
        </authorList>
    </citation>
    <scope>NUCLEOTIDE SEQUENCE [LARGE SCALE GENOMIC DNA]</scope>
    <source>
        <strain evidence="3">LNB2</strain>
    </source>
</reference>
<feature type="transmembrane region" description="Helical" evidence="1">
    <location>
        <begin position="42"/>
        <end position="60"/>
    </location>
</feature>
<keyword evidence="1" id="KW-0812">Transmembrane</keyword>
<evidence type="ECO:0000313" key="3">
    <source>
        <dbReference type="Proteomes" id="UP000198281"/>
    </source>
</evidence>
<protein>
    <submittedName>
        <fullName evidence="2">Uncharacterized protein</fullName>
    </submittedName>
</protein>
<keyword evidence="1" id="KW-0472">Membrane</keyword>
<evidence type="ECO:0000256" key="1">
    <source>
        <dbReference type="SAM" id="Phobius"/>
    </source>
</evidence>
<proteinExistence type="predicted"/>
<organism evidence="2 3">
    <name type="scientific">Edaphosphingomonas laterariae</name>
    <dbReference type="NCBI Taxonomy" id="861865"/>
    <lineage>
        <taxon>Bacteria</taxon>
        <taxon>Pseudomonadati</taxon>
        <taxon>Pseudomonadota</taxon>
        <taxon>Alphaproteobacteria</taxon>
        <taxon>Sphingomonadales</taxon>
        <taxon>Rhizorhabdaceae</taxon>
        <taxon>Edaphosphingomonas</taxon>
    </lineage>
</organism>
<gene>
    <name evidence="2" type="ORF">SAMN06295912_10553</name>
</gene>
<dbReference type="AlphaFoldDB" id="A0A239DUJ5"/>
<dbReference type="EMBL" id="FZOS01000005">
    <property type="protein sequence ID" value="SNS36150.1"/>
    <property type="molecule type" value="Genomic_DNA"/>
</dbReference>